<name>A0ABV0ETC3_9ENTE</name>
<evidence type="ECO:0000313" key="4">
    <source>
        <dbReference type="EMBL" id="MEO1770572.1"/>
    </source>
</evidence>
<accession>A0ABV0ETC3</accession>
<dbReference type="InterPro" id="IPR015421">
    <property type="entry name" value="PyrdxlP-dep_Trfase_major"/>
</dbReference>
<evidence type="ECO:0000256" key="1">
    <source>
        <dbReference type="ARBA" id="ARBA00001933"/>
    </source>
</evidence>
<dbReference type="RefSeq" id="WP_207701303.1">
    <property type="nucleotide sequence ID" value="NZ_JAFREL020000002.1"/>
</dbReference>
<dbReference type="Gene3D" id="3.40.640.10">
    <property type="entry name" value="Type I PLP-dependent aspartate aminotransferase-like (Major domain)"/>
    <property type="match status" value="1"/>
</dbReference>
<evidence type="ECO:0000259" key="3">
    <source>
        <dbReference type="Pfam" id="PF00266"/>
    </source>
</evidence>
<dbReference type="PANTHER" id="PTHR43586:SF8">
    <property type="entry name" value="CYSTEINE DESULFURASE 1, CHLOROPLASTIC"/>
    <property type="match status" value="1"/>
</dbReference>
<protein>
    <recommendedName>
        <fullName evidence="3">Aminotransferase class V domain-containing protein</fullName>
    </recommendedName>
</protein>
<dbReference type="InterPro" id="IPR000192">
    <property type="entry name" value="Aminotrans_V_dom"/>
</dbReference>
<feature type="domain" description="Aminotransferase class V" evidence="3">
    <location>
        <begin position="38"/>
        <end position="415"/>
    </location>
</feature>
<dbReference type="Gene3D" id="3.90.1150.10">
    <property type="entry name" value="Aspartate Aminotransferase, domain 1"/>
    <property type="match status" value="1"/>
</dbReference>
<dbReference type="Pfam" id="PF00266">
    <property type="entry name" value="Aminotran_5"/>
    <property type="match status" value="1"/>
</dbReference>
<organism evidence="4 5">
    <name type="scientific">Candidatus Enterococcus ferrettii</name>
    <dbReference type="NCBI Taxonomy" id="2815324"/>
    <lineage>
        <taxon>Bacteria</taxon>
        <taxon>Bacillati</taxon>
        <taxon>Bacillota</taxon>
        <taxon>Bacilli</taxon>
        <taxon>Lactobacillales</taxon>
        <taxon>Enterococcaceae</taxon>
        <taxon>Enterococcus</taxon>
    </lineage>
</organism>
<reference evidence="4 5" key="1">
    <citation type="submission" date="2021-03" db="EMBL/GenBank/DDBJ databases">
        <authorList>
            <person name="Gilmore M.S."/>
            <person name="Schwartzman J."/>
            <person name="Van Tyne D."/>
            <person name="Martin M."/>
            <person name="Earl A.M."/>
            <person name="Manson A.L."/>
            <person name="Straub T."/>
            <person name="Salamzade R."/>
            <person name="Saavedra J."/>
            <person name="Lebreton F."/>
            <person name="Prichula J."/>
            <person name="Schaufler K."/>
            <person name="Gaca A."/>
            <person name="Sgardioli B."/>
            <person name="Wagenaar J."/>
            <person name="Strong T."/>
        </authorList>
    </citation>
    <scope>NUCLEOTIDE SEQUENCE [LARGE SCALE GENOMIC DNA]</scope>
    <source>
        <strain evidence="4 5">665A</strain>
    </source>
</reference>
<keyword evidence="5" id="KW-1185">Reference proteome</keyword>
<dbReference type="Proteomes" id="UP000664357">
    <property type="component" value="Unassembled WGS sequence"/>
</dbReference>
<dbReference type="InterPro" id="IPR015422">
    <property type="entry name" value="PyrdxlP-dep_Trfase_small"/>
</dbReference>
<dbReference type="InterPro" id="IPR015424">
    <property type="entry name" value="PyrdxlP-dep_Trfase"/>
</dbReference>
<gene>
    <name evidence="4" type="ORF">JZO67_002525</name>
</gene>
<dbReference type="EMBL" id="JAFREL020000002">
    <property type="protein sequence ID" value="MEO1770572.1"/>
    <property type="molecule type" value="Genomic_DNA"/>
</dbReference>
<keyword evidence="2" id="KW-0663">Pyridoxal phosphate</keyword>
<evidence type="ECO:0000313" key="5">
    <source>
        <dbReference type="Proteomes" id="UP000664357"/>
    </source>
</evidence>
<comment type="cofactor">
    <cofactor evidence="1">
        <name>pyridoxal 5'-phosphate</name>
        <dbReference type="ChEBI" id="CHEBI:597326"/>
    </cofactor>
</comment>
<reference evidence="4 5" key="2">
    <citation type="submission" date="2024-02" db="EMBL/GenBank/DDBJ databases">
        <title>The Genome Sequence of Enterococcus sp. DIV0159.</title>
        <authorList>
            <person name="Earl A."/>
            <person name="Manson A."/>
            <person name="Gilmore M."/>
            <person name="Sanders J."/>
            <person name="Shea T."/>
            <person name="Howe W."/>
            <person name="Livny J."/>
            <person name="Cuomo C."/>
            <person name="Neafsey D."/>
            <person name="Birren B."/>
        </authorList>
    </citation>
    <scope>NUCLEOTIDE SEQUENCE [LARGE SCALE GENOMIC DNA]</scope>
    <source>
        <strain evidence="4 5">665A</strain>
    </source>
</reference>
<comment type="caution">
    <text evidence="4">The sequence shown here is derived from an EMBL/GenBank/DDBJ whole genome shotgun (WGS) entry which is preliminary data.</text>
</comment>
<dbReference type="SUPFAM" id="SSF53383">
    <property type="entry name" value="PLP-dependent transferases"/>
    <property type="match status" value="1"/>
</dbReference>
<proteinExistence type="predicted"/>
<evidence type="ECO:0000256" key="2">
    <source>
        <dbReference type="ARBA" id="ARBA00022898"/>
    </source>
</evidence>
<sequence length="431" mass="48512">MADLNMQEGQLFSDKLLKEVNDKFYYVNQDPITKKKRVFFDNAGGAFRLKSVLESYQKVDAIPDCPERKHEVALHLQEIIAEGERDSRIIFNAQDGKILTMLTASRAIFELVGAVAETIEGTNVVTTDLEHPSSYDAVAYYAQKTGKELRVAKTNPVTGGVDADEIASLIDENTCLLNFIYASNISGAILDVEEIVKAARKKKTDLYITVDAVQHIPHGHVDVSKLEVDGMNFAPYKFFGNRGSGIAYVSERLSKLPHPELLAKEPTWQLGSPAPSQFAAITEIVDYVCWLGSNFIITDDRRELFVEGMDRIKLQERALMNYMLKGESEVPGLRNIRGVNVYLDHPDFTKRDFIVAMSFDNLACEDAVKEYAKRDIIVYERLNSSIYSKRMLDSFGIEGCIRVSPLHCQSIEDMQVFLKATLEIAESIKER</sequence>
<dbReference type="PANTHER" id="PTHR43586">
    <property type="entry name" value="CYSTEINE DESULFURASE"/>
    <property type="match status" value="1"/>
</dbReference>